<evidence type="ECO:0000313" key="2">
    <source>
        <dbReference type="EMBL" id="MFA9461158.1"/>
    </source>
</evidence>
<dbReference type="RefSeq" id="WP_373655944.1">
    <property type="nucleotide sequence ID" value="NZ_JBGUAW010000006.1"/>
</dbReference>
<evidence type="ECO:0000259" key="1">
    <source>
        <dbReference type="PROSITE" id="PS51833"/>
    </source>
</evidence>
<dbReference type="Gene3D" id="1.10.3210.10">
    <property type="entry name" value="Hypothetical protein af1432"/>
    <property type="match status" value="1"/>
</dbReference>
<sequence>MEARSASARQKILETQELPPLPNVAAELLMVLQADDDNEVERLRVIVEQDPGLTARVMGWANSAYFGTRGNVRTLDRAIFGVLGLRTVTSLILSIILNRAFNTQACPSFQLEDYWFRALLTAHCARSGGARAGGEQVDPEDAFLAGLLHNLGLLLLVHLFPGDMDAVLKEANAPDDAVLRAAEQERLGIDHAQAGAWLAQRWHLPALVVDTISGYPQSPPTNSSSVVGLVGFSRNQVDRLLASRAKRAERVTLTVPDWLCVPREEWREVVVELLEHRDKLREQAQSLS</sequence>
<reference evidence="2 3" key="1">
    <citation type="submission" date="2024-08" db="EMBL/GenBank/DDBJ databases">
        <title>Whole-genome sequencing of halo(alkali)philic microorganisms from hypersaline lakes.</title>
        <authorList>
            <person name="Sorokin D.Y."/>
            <person name="Merkel A.Y."/>
            <person name="Messina E."/>
            <person name="Yakimov M."/>
        </authorList>
    </citation>
    <scope>NUCLEOTIDE SEQUENCE [LARGE SCALE GENOMIC DNA]</scope>
    <source>
        <strain evidence="2 3">Cl-TMA</strain>
    </source>
</reference>
<dbReference type="Pfam" id="PF08668">
    <property type="entry name" value="HDOD"/>
    <property type="match status" value="1"/>
</dbReference>
<dbReference type="EMBL" id="JBGUAW010000006">
    <property type="protein sequence ID" value="MFA9461158.1"/>
    <property type="molecule type" value="Genomic_DNA"/>
</dbReference>
<feature type="domain" description="HDOD" evidence="1">
    <location>
        <begin position="18"/>
        <end position="218"/>
    </location>
</feature>
<organism evidence="2 3">
    <name type="scientific">Thiohalorhabdus methylotrophus</name>
    <dbReference type="NCBI Taxonomy" id="3242694"/>
    <lineage>
        <taxon>Bacteria</taxon>
        <taxon>Pseudomonadati</taxon>
        <taxon>Pseudomonadota</taxon>
        <taxon>Gammaproteobacteria</taxon>
        <taxon>Thiohalorhabdales</taxon>
        <taxon>Thiohalorhabdaceae</taxon>
        <taxon>Thiohalorhabdus</taxon>
    </lineage>
</organism>
<proteinExistence type="predicted"/>
<evidence type="ECO:0000313" key="3">
    <source>
        <dbReference type="Proteomes" id="UP001575181"/>
    </source>
</evidence>
<gene>
    <name evidence="2" type="ORF">ACERLL_10010</name>
</gene>
<dbReference type="PROSITE" id="PS51833">
    <property type="entry name" value="HDOD"/>
    <property type="match status" value="1"/>
</dbReference>
<dbReference type="InterPro" id="IPR013976">
    <property type="entry name" value="HDOD"/>
</dbReference>
<name>A0ABV4TUZ2_9GAMM</name>
<dbReference type="PANTHER" id="PTHR33525:SF3">
    <property type="entry name" value="RIBONUCLEASE Y"/>
    <property type="match status" value="1"/>
</dbReference>
<comment type="caution">
    <text evidence="2">The sequence shown here is derived from an EMBL/GenBank/DDBJ whole genome shotgun (WGS) entry which is preliminary data.</text>
</comment>
<dbReference type="PANTHER" id="PTHR33525">
    <property type="match status" value="1"/>
</dbReference>
<dbReference type="InterPro" id="IPR052340">
    <property type="entry name" value="RNase_Y/CdgJ"/>
</dbReference>
<dbReference type="SUPFAM" id="SSF109604">
    <property type="entry name" value="HD-domain/PDEase-like"/>
    <property type="match status" value="1"/>
</dbReference>
<keyword evidence="3" id="KW-1185">Reference proteome</keyword>
<dbReference type="Proteomes" id="UP001575181">
    <property type="component" value="Unassembled WGS sequence"/>
</dbReference>
<accession>A0ABV4TUZ2</accession>
<protein>
    <submittedName>
        <fullName evidence="2">HDOD domain-containing protein</fullName>
    </submittedName>
</protein>